<dbReference type="AlphaFoldDB" id="A0A2G2Z8N7"/>
<reference evidence="1 2" key="1">
    <citation type="journal article" date="2014" name="Nat. Genet.">
        <title>Genome sequence of the hot pepper provides insights into the evolution of pungency in Capsicum species.</title>
        <authorList>
            <person name="Kim S."/>
            <person name="Park M."/>
            <person name="Yeom S.I."/>
            <person name="Kim Y.M."/>
            <person name="Lee J.M."/>
            <person name="Lee H.A."/>
            <person name="Seo E."/>
            <person name="Choi J."/>
            <person name="Cheong K."/>
            <person name="Kim K.T."/>
            <person name="Jung K."/>
            <person name="Lee G.W."/>
            <person name="Oh S.K."/>
            <person name="Bae C."/>
            <person name="Kim S.B."/>
            <person name="Lee H.Y."/>
            <person name="Kim S.Y."/>
            <person name="Kim M.S."/>
            <person name="Kang B.C."/>
            <person name="Jo Y.D."/>
            <person name="Yang H.B."/>
            <person name="Jeong H.J."/>
            <person name="Kang W.H."/>
            <person name="Kwon J.K."/>
            <person name="Shin C."/>
            <person name="Lim J.Y."/>
            <person name="Park J.H."/>
            <person name="Huh J.H."/>
            <person name="Kim J.S."/>
            <person name="Kim B.D."/>
            <person name="Cohen O."/>
            <person name="Paran I."/>
            <person name="Suh M.C."/>
            <person name="Lee S.B."/>
            <person name="Kim Y.K."/>
            <person name="Shin Y."/>
            <person name="Noh S.J."/>
            <person name="Park J."/>
            <person name="Seo Y.S."/>
            <person name="Kwon S.Y."/>
            <person name="Kim H.A."/>
            <person name="Park J.M."/>
            <person name="Kim H.J."/>
            <person name="Choi S.B."/>
            <person name="Bosland P.W."/>
            <person name="Reeves G."/>
            <person name="Jo S.H."/>
            <person name="Lee B.W."/>
            <person name="Cho H.T."/>
            <person name="Choi H.S."/>
            <person name="Lee M.S."/>
            <person name="Yu Y."/>
            <person name="Do Choi Y."/>
            <person name="Park B.S."/>
            <person name="van Deynze A."/>
            <person name="Ashrafi H."/>
            <person name="Hill T."/>
            <person name="Kim W.T."/>
            <person name="Pai H.S."/>
            <person name="Ahn H.K."/>
            <person name="Yeam I."/>
            <person name="Giovannoni J.J."/>
            <person name="Rose J.K."/>
            <person name="Sorensen I."/>
            <person name="Lee S.J."/>
            <person name="Kim R.W."/>
            <person name="Choi I.Y."/>
            <person name="Choi B.S."/>
            <person name="Lim J.S."/>
            <person name="Lee Y.H."/>
            <person name="Choi D."/>
        </authorList>
    </citation>
    <scope>NUCLEOTIDE SEQUENCE [LARGE SCALE GENOMIC DNA]</scope>
    <source>
        <strain evidence="2">cv. CM334</strain>
    </source>
</reference>
<name>A0A2G2Z8N7_CAPAN</name>
<dbReference type="CDD" id="cd09272">
    <property type="entry name" value="RNase_HI_RT_Ty1"/>
    <property type="match status" value="1"/>
</dbReference>
<protein>
    <submittedName>
        <fullName evidence="1">Uncharacterized protein</fullName>
    </submittedName>
</protein>
<accession>A0A2G2Z8N7</accession>
<dbReference type="EMBL" id="AYRZ02000006">
    <property type="protein sequence ID" value="PHT78271.1"/>
    <property type="molecule type" value="Genomic_DNA"/>
</dbReference>
<dbReference type="STRING" id="4072.A0A2G2Z8N7"/>
<dbReference type="PANTHER" id="PTHR11439">
    <property type="entry name" value="GAG-POL-RELATED RETROTRANSPOSON"/>
    <property type="match status" value="1"/>
</dbReference>
<evidence type="ECO:0000313" key="2">
    <source>
        <dbReference type="Proteomes" id="UP000222542"/>
    </source>
</evidence>
<dbReference type="Proteomes" id="UP000222542">
    <property type="component" value="Unassembled WGS sequence"/>
</dbReference>
<dbReference type="PANTHER" id="PTHR11439:SF450">
    <property type="entry name" value="REVERSE TRANSCRIPTASE TY1_COPIA-TYPE DOMAIN-CONTAINING PROTEIN"/>
    <property type="match status" value="1"/>
</dbReference>
<dbReference type="Gramene" id="PHT78271">
    <property type="protein sequence ID" value="PHT78271"/>
    <property type="gene ID" value="T459_16323"/>
</dbReference>
<sequence length="96" mass="10679">MDDRKFAIFMGVALVSWYSKKQCSVATSIESEYNVLADAAAEMSWSQSLLLELGIIIPKAPLSLCDNIGSAYLSINPVFHAHMKRVEIDFHLCVTK</sequence>
<evidence type="ECO:0000313" key="1">
    <source>
        <dbReference type="EMBL" id="PHT78271.1"/>
    </source>
</evidence>
<reference evidence="1 2" key="2">
    <citation type="journal article" date="2017" name="Genome Biol.">
        <title>New reference genome sequences of hot pepper reveal the massive evolution of plant disease-resistance genes by retroduplication.</title>
        <authorList>
            <person name="Kim S."/>
            <person name="Park J."/>
            <person name="Yeom S.I."/>
            <person name="Kim Y.M."/>
            <person name="Seo E."/>
            <person name="Kim K.T."/>
            <person name="Kim M.S."/>
            <person name="Lee J.M."/>
            <person name="Cheong K."/>
            <person name="Shin H.S."/>
            <person name="Kim S.B."/>
            <person name="Han K."/>
            <person name="Lee J."/>
            <person name="Park M."/>
            <person name="Lee H.A."/>
            <person name="Lee H.Y."/>
            <person name="Lee Y."/>
            <person name="Oh S."/>
            <person name="Lee J.H."/>
            <person name="Choi E."/>
            <person name="Choi E."/>
            <person name="Lee S.E."/>
            <person name="Jeon J."/>
            <person name="Kim H."/>
            <person name="Choi G."/>
            <person name="Song H."/>
            <person name="Lee J."/>
            <person name="Lee S.C."/>
            <person name="Kwon J.K."/>
            <person name="Lee H.Y."/>
            <person name="Koo N."/>
            <person name="Hong Y."/>
            <person name="Kim R.W."/>
            <person name="Kang W.H."/>
            <person name="Huh J.H."/>
            <person name="Kang B.C."/>
            <person name="Yang T.J."/>
            <person name="Lee Y.H."/>
            <person name="Bennetzen J.L."/>
            <person name="Choi D."/>
        </authorList>
    </citation>
    <scope>NUCLEOTIDE SEQUENCE [LARGE SCALE GENOMIC DNA]</scope>
    <source>
        <strain evidence="2">cv. CM334</strain>
    </source>
</reference>
<comment type="caution">
    <text evidence="1">The sequence shown here is derived from an EMBL/GenBank/DDBJ whole genome shotgun (WGS) entry which is preliminary data.</text>
</comment>
<organism evidence="1 2">
    <name type="scientific">Capsicum annuum</name>
    <name type="common">Capsicum pepper</name>
    <dbReference type="NCBI Taxonomy" id="4072"/>
    <lineage>
        <taxon>Eukaryota</taxon>
        <taxon>Viridiplantae</taxon>
        <taxon>Streptophyta</taxon>
        <taxon>Embryophyta</taxon>
        <taxon>Tracheophyta</taxon>
        <taxon>Spermatophyta</taxon>
        <taxon>Magnoliopsida</taxon>
        <taxon>eudicotyledons</taxon>
        <taxon>Gunneridae</taxon>
        <taxon>Pentapetalae</taxon>
        <taxon>asterids</taxon>
        <taxon>lamiids</taxon>
        <taxon>Solanales</taxon>
        <taxon>Solanaceae</taxon>
        <taxon>Solanoideae</taxon>
        <taxon>Capsiceae</taxon>
        <taxon>Capsicum</taxon>
    </lineage>
</organism>
<keyword evidence="2" id="KW-1185">Reference proteome</keyword>
<proteinExistence type="predicted"/>
<gene>
    <name evidence="1" type="ORF">T459_16323</name>
</gene>